<feature type="repeat" description="ANK" evidence="3">
    <location>
        <begin position="123"/>
        <end position="155"/>
    </location>
</feature>
<keyword evidence="8" id="KW-1185">Reference proteome</keyword>
<dbReference type="SMART" id="SM00248">
    <property type="entry name" value="ANK"/>
    <property type="match status" value="2"/>
</dbReference>
<comment type="caution">
    <text evidence="7">The sequence shown here is derived from an EMBL/GenBank/DDBJ whole genome shotgun (WGS) entry which is preliminary data.</text>
</comment>
<dbReference type="Gene3D" id="1.25.40.20">
    <property type="entry name" value="Ankyrin repeat-containing domain"/>
    <property type="match status" value="1"/>
</dbReference>
<protein>
    <recommendedName>
        <fullName evidence="6">EGF-like domain-containing protein</fullName>
    </recommendedName>
</protein>
<accession>A0ABD2IAC7</accession>
<dbReference type="AlphaFoldDB" id="A0ABD2IAC7"/>
<evidence type="ECO:0000256" key="1">
    <source>
        <dbReference type="ARBA" id="ARBA00022737"/>
    </source>
</evidence>
<organism evidence="7 8">
    <name type="scientific">Heterodera schachtii</name>
    <name type="common">Sugarbeet cyst nematode worm</name>
    <name type="synonym">Tylenchus schachtii</name>
    <dbReference type="NCBI Taxonomy" id="97005"/>
    <lineage>
        <taxon>Eukaryota</taxon>
        <taxon>Metazoa</taxon>
        <taxon>Ecdysozoa</taxon>
        <taxon>Nematoda</taxon>
        <taxon>Chromadorea</taxon>
        <taxon>Rhabditida</taxon>
        <taxon>Tylenchina</taxon>
        <taxon>Tylenchomorpha</taxon>
        <taxon>Tylenchoidea</taxon>
        <taxon>Heteroderidae</taxon>
        <taxon>Heteroderinae</taxon>
        <taxon>Heterodera</taxon>
    </lineage>
</organism>
<dbReference type="EMBL" id="JBICCN010000357">
    <property type="protein sequence ID" value="KAL3074485.1"/>
    <property type="molecule type" value="Genomic_DNA"/>
</dbReference>
<dbReference type="Gene3D" id="3.30.70.3310">
    <property type="match status" value="1"/>
</dbReference>
<dbReference type="PROSITE" id="PS50026">
    <property type="entry name" value="EGF_3"/>
    <property type="match status" value="1"/>
</dbReference>
<dbReference type="InterPro" id="IPR002110">
    <property type="entry name" value="Ankyrin_rpt"/>
</dbReference>
<dbReference type="InterPro" id="IPR050889">
    <property type="entry name" value="Dendritic_Spine_Reg/Scaffold"/>
</dbReference>
<evidence type="ECO:0000256" key="3">
    <source>
        <dbReference type="PROSITE-ProRule" id="PRU00023"/>
    </source>
</evidence>
<evidence type="ECO:0000256" key="2">
    <source>
        <dbReference type="ARBA" id="ARBA00023043"/>
    </source>
</evidence>
<evidence type="ECO:0000256" key="4">
    <source>
        <dbReference type="PROSITE-ProRule" id="PRU00076"/>
    </source>
</evidence>
<dbReference type="PANTHER" id="PTHR24166:SF48">
    <property type="entry name" value="PROTEIN VAPYRIN"/>
    <property type="match status" value="1"/>
</dbReference>
<dbReference type="InterPro" id="IPR036770">
    <property type="entry name" value="Ankyrin_rpt-contain_sf"/>
</dbReference>
<feature type="repeat" description="ANK" evidence="3">
    <location>
        <begin position="90"/>
        <end position="122"/>
    </location>
</feature>
<dbReference type="PROSITE" id="PS50297">
    <property type="entry name" value="ANK_REP_REGION"/>
    <property type="match status" value="2"/>
</dbReference>
<reference evidence="7 8" key="1">
    <citation type="submission" date="2024-10" db="EMBL/GenBank/DDBJ databases">
        <authorList>
            <person name="Kim D."/>
        </authorList>
    </citation>
    <scope>NUCLEOTIDE SEQUENCE [LARGE SCALE GENOMIC DNA]</scope>
    <source>
        <strain evidence="7">Taebaek</strain>
    </source>
</reference>
<feature type="compositionally biased region" description="Polar residues" evidence="5">
    <location>
        <begin position="283"/>
        <end position="313"/>
    </location>
</feature>
<evidence type="ECO:0000313" key="8">
    <source>
        <dbReference type="Proteomes" id="UP001620645"/>
    </source>
</evidence>
<dbReference type="PROSITE" id="PS50088">
    <property type="entry name" value="ANK_REPEAT"/>
    <property type="match status" value="2"/>
</dbReference>
<evidence type="ECO:0000259" key="6">
    <source>
        <dbReference type="PROSITE" id="PS50026"/>
    </source>
</evidence>
<keyword evidence="1" id="KW-0677">Repeat</keyword>
<gene>
    <name evidence="7" type="ORF">niasHS_015315</name>
</gene>
<dbReference type="InterPro" id="IPR000742">
    <property type="entry name" value="EGF"/>
</dbReference>
<keyword evidence="4" id="KW-0245">EGF-like domain</keyword>
<evidence type="ECO:0000256" key="5">
    <source>
        <dbReference type="SAM" id="MobiDB-lite"/>
    </source>
</evidence>
<sequence length="583" mass="65030">MKKTLGSRVVVEWSKPKNCVYNEAVFFNQSHISCAFPPYYKLFLRITQWSPIPNGKQYLRIAELMIETLEADQRAFFVNQTGDAEFLGYSGKTALHFAASCNNVAMIELLVRHGANREATDQQGRTPLFLAVELGQYDSTEALLQLHADRTKANSADTKIIPELISRPGLGEFMKLFKKYPEQQHFQQMGRPCSSGTANVQQRHNGCEVKIGTKRQRSTCAKRSNGTDEQSDFIGAEVAKKAALSRPYEQFELQKPSQIVGTNVASTSATSSVVIISPLPPQNMLTPPNSDQSVYSTSSPSPNKTSRTSSNSISCNASQQLVVRPLAVNVGNRYAQQPQNHQQQCQEFCTFEAKKGNVKNECGLGELETDGRRKGESKWAEDKLCIKVKCEEKGNDTKFAFCLQQCENFCQSSTEVCLNGFCMNDQNGSQCQTGWTRQRCQEDIDECQLRDKLCQNGGKCVKTGGDCVHDAHEPDPTADDQPKLLLGELFLAVALHPSTLFNDTALFRQFLVALSAHLRASLALAIDLYDKKPKLFEWRSDKGIGKRIELPPEVNATALFNVRYDEKEGEAGKRSKRKAEEFT</sequence>
<dbReference type="PANTHER" id="PTHR24166">
    <property type="entry name" value="ROLLING PEBBLES, ISOFORM B"/>
    <property type="match status" value="1"/>
</dbReference>
<keyword evidence="2 3" id="KW-0040">ANK repeat</keyword>
<dbReference type="Pfam" id="PF12796">
    <property type="entry name" value="Ank_2"/>
    <property type="match status" value="1"/>
</dbReference>
<proteinExistence type="predicted"/>
<comment type="caution">
    <text evidence="4">Lacks conserved residue(s) required for the propagation of feature annotation.</text>
</comment>
<feature type="domain" description="EGF-like" evidence="6">
    <location>
        <begin position="443"/>
        <end position="477"/>
    </location>
</feature>
<evidence type="ECO:0000313" key="7">
    <source>
        <dbReference type="EMBL" id="KAL3074485.1"/>
    </source>
</evidence>
<name>A0ABD2IAC7_HETSC</name>
<dbReference type="SUPFAM" id="SSF48403">
    <property type="entry name" value="Ankyrin repeat"/>
    <property type="match status" value="1"/>
</dbReference>
<dbReference type="Proteomes" id="UP001620645">
    <property type="component" value="Unassembled WGS sequence"/>
</dbReference>
<feature type="region of interest" description="Disordered" evidence="5">
    <location>
        <begin position="278"/>
        <end position="313"/>
    </location>
</feature>